<evidence type="ECO:0000256" key="7">
    <source>
        <dbReference type="SAM" id="MobiDB-lite"/>
    </source>
</evidence>
<dbReference type="AlphaFoldDB" id="A0A8H9J7Y8"/>
<dbReference type="InterPro" id="IPR014036">
    <property type="entry name" value="DeoR-like_C"/>
</dbReference>
<reference evidence="9" key="1">
    <citation type="journal article" date="2014" name="Int. J. Syst. Evol. Microbiol.">
        <title>Complete genome sequence of Corynebacterium casei LMG S-19264T (=DSM 44701T), isolated from a smear-ripened cheese.</title>
        <authorList>
            <consortium name="US DOE Joint Genome Institute (JGI-PGF)"/>
            <person name="Walter F."/>
            <person name="Albersmeier A."/>
            <person name="Kalinowski J."/>
            <person name="Ruckert C."/>
        </authorList>
    </citation>
    <scope>NUCLEOTIDE SEQUENCE</scope>
    <source>
        <strain evidence="9">CGMCC 4.7679</strain>
    </source>
</reference>
<evidence type="ECO:0000256" key="3">
    <source>
        <dbReference type="ARBA" id="ARBA00023015"/>
    </source>
</evidence>
<dbReference type="Pfam" id="PF00455">
    <property type="entry name" value="DeoRC"/>
    <property type="match status" value="1"/>
</dbReference>
<dbReference type="EMBL" id="BNAV01000022">
    <property type="protein sequence ID" value="GHF88279.1"/>
    <property type="molecule type" value="Genomic_DNA"/>
</dbReference>
<dbReference type="SUPFAM" id="SSF46785">
    <property type="entry name" value="Winged helix' DNA-binding domain"/>
    <property type="match status" value="1"/>
</dbReference>
<evidence type="ECO:0000256" key="2">
    <source>
        <dbReference type="ARBA" id="ARBA00022491"/>
    </source>
</evidence>
<keyword evidence="2" id="KW-0678">Repressor</keyword>
<keyword evidence="10" id="KW-1185">Reference proteome</keyword>
<protein>
    <recommendedName>
        <fullName evidence="1">Lactose phosphotransferase system repressor</fullName>
    </recommendedName>
</protein>
<dbReference type="GO" id="GO:0003677">
    <property type="term" value="F:DNA binding"/>
    <property type="evidence" value="ECO:0007669"/>
    <property type="project" value="UniProtKB-KW"/>
</dbReference>
<feature type="region of interest" description="Disordered" evidence="7">
    <location>
        <begin position="258"/>
        <end position="281"/>
    </location>
</feature>
<evidence type="ECO:0000256" key="1">
    <source>
        <dbReference type="ARBA" id="ARBA00021390"/>
    </source>
</evidence>
<evidence type="ECO:0000313" key="9">
    <source>
        <dbReference type="EMBL" id="GHF88279.1"/>
    </source>
</evidence>
<dbReference type="PANTHER" id="PTHR30363:SF4">
    <property type="entry name" value="GLYCEROL-3-PHOSPHATE REGULON REPRESSOR"/>
    <property type="match status" value="1"/>
</dbReference>
<comment type="caution">
    <text evidence="9">The sequence shown here is derived from an EMBL/GenBank/DDBJ whole genome shotgun (WGS) entry which is preliminary data.</text>
</comment>
<evidence type="ECO:0000256" key="5">
    <source>
        <dbReference type="ARBA" id="ARBA00023163"/>
    </source>
</evidence>
<keyword evidence="3" id="KW-0805">Transcription regulation</keyword>
<dbReference type="InterPro" id="IPR018356">
    <property type="entry name" value="Tscrpt_reg_HTH_DeoR_CS"/>
</dbReference>
<dbReference type="GO" id="GO:0003700">
    <property type="term" value="F:DNA-binding transcription factor activity"/>
    <property type="evidence" value="ECO:0007669"/>
    <property type="project" value="InterPro"/>
</dbReference>
<feature type="domain" description="HTH deoR-type" evidence="8">
    <location>
        <begin position="11"/>
        <end position="66"/>
    </location>
</feature>
<evidence type="ECO:0000256" key="4">
    <source>
        <dbReference type="ARBA" id="ARBA00023125"/>
    </source>
</evidence>
<dbReference type="InterPro" id="IPR050313">
    <property type="entry name" value="Carb_Metab_HTH_regulators"/>
</dbReference>
<dbReference type="Pfam" id="PF08220">
    <property type="entry name" value="HTH_DeoR"/>
    <property type="match status" value="1"/>
</dbReference>
<evidence type="ECO:0000259" key="8">
    <source>
        <dbReference type="PROSITE" id="PS51000"/>
    </source>
</evidence>
<dbReference type="SMART" id="SM01134">
    <property type="entry name" value="DeoRC"/>
    <property type="match status" value="1"/>
</dbReference>
<dbReference type="Proteomes" id="UP000658656">
    <property type="component" value="Unassembled WGS sequence"/>
</dbReference>
<dbReference type="InterPro" id="IPR036388">
    <property type="entry name" value="WH-like_DNA-bd_sf"/>
</dbReference>
<organism evidence="9 10">
    <name type="scientific">Amycolatopsis bartoniae</name>
    <dbReference type="NCBI Taxonomy" id="941986"/>
    <lineage>
        <taxon>Bacteria</taxon>
        <taxon>Bacillati</taxon>
        <taxon>Actinomycetota</taxon>
        <taxon>Actinomycetes</taxon>
        <taxon>Pseudonocardiales</taxon>
        <taxon>Pseudonocardiaceae</taxon>
        <taxon>Amycolatopsis</taxon>
    </lineage>
</organism>
<evidence type="ECO:0000256" key="6">
    <source>
        <dbReference type="ARBA" id="ARBA00024937"/>
    </source>
</evidence>
<keyword evidence="4" id="KW-0238">DNA-binding</keyword>
<dbReference type="PROSITE" id="PS51000">
    <property type="entry name" value="HTH_DEOR_2"/>
    <property type="match status" value="1"/>
</dbReference>
<dbReference type="SMART" id="SM00420">
    <property type="entry name" value="HTH_DEOR"/>
    <property type="match status" value="1"/>
</dbReference>
<dbReference type="PROSITE" id="PS00894">
    <property type="entry name" value="HTH_DEOR_1"/>
    <property type="match status" value="1"/>
</dbReference>
<dbReference type="Gene3D" id="1.10.10.10">
    <property type="entry name" value="Winged helix-like DNA-binding domain superfamily/Winged helix DNA-binding domain"/>
    <property type="match status" value="1"/>
</dbReference>
<comment type="function">
    <text evidence="6">Repressor of the lactose catabolism operon. Galactose-6-phosphate is the inducer.</text>
</comment>
<dbReference type="InterPro" id="IPR037171">
    <property type="entry name" value="NagB/RpiA_transferase-like"/>
</dbReference>
<dbReference type="SUPFAM" id="SSF100950">
    <property type="entry name" value="NagB/RpiA/CoA transferase-like"/>
    <property type="match status" value="1"/>
</dbReference>
<sequence>MARTRPSDAEVEQRRQDILRHVIDSGEVRIDQLSERFGVSLMTVHRDLDDLAERRLLRKLRGRVAAYPALTMETAKRFREGLNLPCKEALCAVAVREVRAGQTVFVDDSTTLFPLVRLLAGIERLVVITNSLEAARILGEHESAEVLLLGGRYTEFDSCIGPDTIEALGRMRADIGFVSATAVAGGRLYHPVRDYASLKRAALAAANKNVLVVDSSKFGRTATYSYGDVSAYDLVIADGGTPDDELAAMRQFGTRVELVDQPGKSGENPGLNRESDGGSSV</sequence>
<name>A0A8H9J7Y8_9PSEU</name>
<dbReference type="RefSeq" id="WP_145939240.1">
    <property type="nucleotide sequence ID" value="NZ_BNAV01000022.1"/>
</dbReference>
<accession>A0A8H9J7Y8</accession>
<dbReference type="InterPro" id="IPR036390">
    <property type="entry name" value="WH_DNA-bd_sf"/>
</dbReference>
<dbReference type="OrthoDB" id="3634791at2"/>
<dbReference type="InterPro" id="IPR001034">
    <property type="entry name" value="DeoR_HTH"/>
</dbReference>
<reference evidence="9" key="2">
    <citation type="submission" date="2020-09" db="EMBL/GenBank/DDBJ databases">
        <authorList>
            <person name="Sun Q."/>
            <person name="Zhou Y."/>
        </authorList>
    </citation>
    <scope>NUCLEOTIDE SEQUENCE</scope>
    <source>
        <strain evidence="9">CGMCC 4.7679</strain>
    </source>
</reference>
<dbReference type="PANTHER" id="PTHR30363">
    <property type="entry name" value="HTH-TYPE TRANSCRIPTIONAL REGULATOR SRLR-RELATED"/>
    <property type="match status" value="1"/>
</dbReference>
<keyword evidence="5" id="KW-0804">Transcription</keyword>
<gene>
    <name evidence="9" type="ORF">GCM10017566_72560</name>
</gene>
<proteinExistence type="predicted"/>
<evidence type="ECO:0000313" key="10">
    <source>
        <dbReference type="Proteomes" id="UP000658656"/>
    </source>
</evidence>